<proteinExistence type="inferred from homology"/>
<comment type="subcellular location">
    <subcellularLocation>
        <location evidence="1">Membrane</location>
        <topology evidence="1">Multi-pass membrane protein</topology>
    </subcellularLocation>
</comment>
<keyword evidence="3" id="KW-0813">Transport</keyword>
<evidence type="ECO:0000313" key="8">
    <source>
        <dbReference type="EMBL" id="KAK2147172.1"/>
    </source>
</evidence>
<feature type="domain" description="ABC transporter" evidence="7">
    <location>
        <begin position="105"/>
        <end position="353"/>
    </location>
</feature>
<dbReference type="SUPFAM" id="SSF52540">
    <property type="entry name" value="P-loop containing nucleoside triphosphate hydrolases"/>
    <property type="match status" value="2"/>
</dbReference>
<gene>
    <name evidence="8" type="ORF">LSH36_566g01155</name>
</gene>
<dbReference type="Gene3D" id="3.40.50.300">
    <property type="entry name" value="P-loop containing nucleotide triphosphate hydrolases"/>
    <property type="match status" value="2"/>
</dbReference>
<dbReference type="InterPro" id="IPR027417">
    <property type="entry name" value="P-loop_NTPase"/>
</dbReference>
<evidence type="ECO:0000256" key="1">
    <source>
        <dbReference type="ARBA" id="ARBA00004141"/>
    </source>
</evidence>
<reference evidence="8" key="1">
    <citation type="journal article" date="2023" name="Mol. Biol. Evol.">
        <title>Third-Generation Sequencing Reveals the Adaptive Role of the Epigenome in Three Deep-Sea Polychaetes.</title>
        <authorList>
            <person name="Perez M."/>
            <person name="Aroh O."/>
            <person name="Sun Y."/>
            <person name="Lan Y."/>
            <person name="Juniper S.K."/>
            <person name="Young C.R."/>
            <person name="Angers B."/>
            <person name="Qian P.Y."/>
        </authorList>
    </citation>
    <scope>NUCLEOTIDE SEQUENCE</scope>
    <source>
        <strain evidence="8">P08H-3</strain>
    </source>
</reference>
<evidence type="ECO:0000256" key="6">
    <source>
        <dbReference type="ARBA" id="ARBA00023136"/>
    </source>
</evidence>
<dbReference type="Pfam" id="PF00005">
    <property type="entry name" value="ABC_tran"/>
    <property type="match status" value="1"/>
</dbReference>
<dbReference type="GO" id="GO:0016887">
    <property type="term" value="F:ATP hydrolysis activity"/>
    <property type="evidence" value="ECO:0007669"/>
    <property type="project" value="InterPro"/>
</dbReference>
<organism evidence="8 9">
    <name type="scientific">Paralvinella palmiformis</name>
    <dbReference type="NCBI Taxonomy" id="53620"/>
    <lineage>
        <taxon>Eukaryota</taxon>
        <taxon>Metazoa</taxon>
        <taxon>Spiralia</taxon>
        <taxon>Lophotrochozoa</taxon>
        <taxon>Annelida</taxon>
        <taxon>Polychaeta</taxon>
        <taxon>Sedentaria</taxon>
        <taxon>Canalipalpata</taxon>
        <taxon>Terebellida</taxon>
        <taxon>Terebelliformia</taxon>
        <taxon>Alvinellidae</taxon>
        <taxon>Paralvinella</taxon>
    </lineage>
</organism>
<keyword evidence="4" id="KW-0812">Transmembrane</keyword>
<accession>A0AAD9MVC4</accession>
<dbReference type="GO" id="GO:0005886">
    <property type="term" value="C:plasma membrane"/>
    <property type="evidence" value="ECO:0007669"/>
    <property type="project" value="TreeGrafter"/>
</dbReference>
<dbReference type="Proteomes" id="UP001208570">
    <property type="component" value="Unassembled WGS sequence"/>
</dbReference>
<dbReference type="PANTHER" id="PTHR48041">
    <property type="entry name" value="ABC TRANSPORTER G FAMILY MEMBER 28"/>
    <property type="match status" value="1"/>
</dbReference>
<dbReference type="AlphaFoldDB" id="A0AAD9MVC4"/>
<name>A0AAD9MVC4_9ANNE</name>
<keyword evidence="6" id="KW-0472">Membrane</keyword>
<dbReference type="EMBL" id="JAODUP010000566">
    <property type="protein sequence ID" value="KAK2147172.1"/>
    <property type="molecule type" value="Genomic_DNA"/>
</dbReference>
<evidence type="ECO:0000256" key="5">
    <source>
        <dbReference type="ARBA" id="ARBA00022989"/>
    </source>
</evidence>
<sequence>MSLKKCENTTIGYPGSMNGISGGEKKRLAFSEKLFAKPSIMFCDEPTSGLDSFGARNVIEALRDLASIGHTVLATIHQPSSEVFAMFDELRYYCPNNYNISDFLMNTLAIVPGEETMGQEKIAFMSVLVGTLYWRQSYTSTGVDNINAALYTMVIQILYHISYVSAMVEGCILVNGKNIGEDIYKISDYVQQDNVFIGTLTVKEHLWFNAMLRLDKRISYREKKTRVEEIMTEMSLKKCENTTIGYPGISNGISGGERKRLAFAEKLFTKPSIMFCDEPTSGLDSFSARSVVQALRDLASTSHTVLATIHQPSSEVFAMFDELRYYCPNNYNTSDFLMNTLAIVPGEERRGQDKITRICKYFEESSYFKEMKHQIQVQMQIDNNMSDVKRCMEIFPVLVKEHYDRQYSVSALCLANFLIEVTLSL</sequence>
<dbReference type="GO" id="GO:0042626">
    <property type="term" value="F:ATPase-coupled transmembrane transporter activity"/>
    <property type="evidence" value="ECO:0007669"/>
    <property type="project" value="TreeGrafter"/>
</dbReference>
<keyword evidence="9" id="KW-1185">Reference proteome</keyword>
<dbReference type="GO" id="GO:0005524">
    <property type="term" value="F:ATP binding"/>
    <property type="evidence" value="ECO:0007669"/>
    <property type="project" value="InterPro"/>
</dbReference>
<protein>
    <recommendedName>
        <fullName evidence="7">ABC transporter domain-containing protein</fullName>
    </recommendedName>
</protein>
<evidence type="ECO:0000256" key="4">
    <source>
        <dbReference type="ARBA" id="ARBA00022692"/>
    </source>
</evidence>
<comment type="similarity">
    <text evidence="2">Belongs to the ABC transporter superfamily. ABCG family. Eye pigment precursor importer (TC 3.A.1.204) subfamily.</text>
</comment>
<evidence type="ECO:0000256" key="2">
    <source>
        <dbReference type="ARBA" id="ARBA00005814"/>
    </source>
</evidence>
<dbReference type="PANTHER" id="PTHR48041:SF139">
    <property type="entry name" value="PROTEIN SCARLET"/>
    <property type="match status" value="1"/>
</dbReference>
<dbReference type="PROSITE" id="PS50893">
    <property type="entry name" value="ABC_TRANSPORTER_2"/>
    <property type="match status" value="1"/>
</dbReference>
<dbReference type="InterPro" id="IPR050352">
    <property type="entry name" value="ABCG_transporters"/>
</dbReference>
<evidence type="ECO:0000256" key="3">
    <source>
        <dbReference type="ARBA" id="ARBA00022448"/>
    </source>
</evidence>
<dbReference type="InterPro" id="IPR003439">
    <property type="entry name" value="ABC_transporter-like_ATP-bd"/>
</dbReference>
<evidence type="ECO:0000313" key="9">
    <source>
        <dbReference type="Proteomes" id="UP001208570"/>
    </source>
</evidence>
<keyword evidence="5" id="KW-1133">Transmembrane helix</keyword>
<evidence type="ECO:0000259" key="7">
    <source>
        <dbReference type="PROSITE" id="PS50893"/>
    </source>
</evidence>
<comment type="caution">
    <text evidence="8">The sequence shown here is derived from an EMBL/GenBank/DDBJ whole genome shotgun (WGS) entry which is preliminary data.</text>
</comment>